<reference evidence="1 2" key="1">
    <citation type="journal article" date="2022" name="bioRxiv">
        <title>The genome of the oomycete Peronosclerospora sorghi, a cosmopolitan pathogen of maize and sorghum, is inflated with dispersed pseudogenes.</title>
        <authorList>
            <person name="Fletcher K."/>
            <person name="Martin F."/>
            <person name="Isakeit T."/>
            <person name="Cavanaugh K."/>
            <person name="Magill C."/>
            <person name="Michelmore R."/>
        </authorList>
    </citation>
    <scope>NUCLEOTIDE SEQUENCE [LARGE SCALE GENOMIC DNA]</scope>
    <source>
        <strain evidence="1">P6</strain>
    </source>
</reference>
<sequence>MAEAHAGSDDEEPQPQQVKSKKDESTAMEKLTDLVEEKQMDENKMKKAFQALRQQEEADKEAERLLAKKLAAVKLNKEDVALVAQEMEISMQQADRKLRETDGDVVKCLHKLVAA</sequence>
<dbReference type="EMBL" id="CM047591">
    <property type="protein sequence ID" value="KAI9918908.1"/>
    <property type="molecule type" value="Genomic_DNA"/>
</dbReference>
<dbReference type="Proteomes" id="UP001163321">
    <property type="component" value="Chromosome 12"/>
</dbReference>
<evidence type="ECO:0000313" key="1">
    <source>
        <dbReference type="EMBL" id="KAI9918908.1"/>
    </source>
</evidence>
<accession>A0ACC0WJ74</accession>
<keyword evidence="2" id="KW-1185">Reference proteome</keyword>
<name>A0ACC0WJ74_9STRA</name>
<comment type="caution">
    <text evidence="1">The sequence shown here is derived from an EMBL/GenBank/DDBJ whole genome shotgun (WGS) entry which is preliminary data.</text>
</comment>
<proteinExistence type="predicted"/>
<protein>
    <submittedName>
        <fullName evidence="1">Uncharacterized protein</fullName>
    </submittedName>
</protein>
<organism evidence="1 2">
    <name type="scientific">Peronosclerospora sorghi</name>
    <dbReference type="NCBI Taxonomy" id="230839"/>
    <lineage>
        <taxon>Eukaryota</taxon>
        <taxon>Sar</taxon>
        <taxon>Stramenopiles</taxon>
        <taxon>Oomycota</taxon>
        <taxon>Peronosporomycetes</taxon>
        <taxon>Peronosporales</taxon>
        <taxon>Peronosporaceae</taxon>
        <taxon>Peronosclerospora</taxon>
    </lineage>
</organism>
<evidence type="ECO:0000313" key="2">
    <source>
        <dbReference type="Proteomes" id="UP001163321"/>
    </source>
</evidence>
<gene>
    <name evidence="1" type="ORF">PsorP6_011753</name>
</gene>